<evidence type="ECO:0000256" key="6">
    <source>
        <dbReference type="ARBA" id="ARBA00022989"/>
    </source>
</evidence>
<evidence type="ECO:0000313" key="14">
    <source>
        <dbReference type="Proteomes" id="UP001150641"/>
    </source>
</evidence>
<feature type="transmembrane region" description="Helical" evidence="10">
    <location>
        <begin position="141"/>
        <end position="158"/>
    </location>
</feature>
<dbReference type="InterPro" id="IPR050882">
    <property type="entry name" value="Prepilin_peptidase/N-MTase"/>
</dbReference>
<dbReference type="PANTHER" id="PTHR30487">
    <property type="entry name" value="TYPE 4 PREPILIN-LIKE PROTEINS LEADER PEPTIDE-PROCESSING ENZYME"/>
    <property type="match status" value="1"/>
</dbReference>
<evidence type="ECO:0000313" key="13">
    <source>
        <dbReference type="EMBL" id="MCT4700497.1"/>
    </source>
</evidence>
<evidence type="ECO:0000256" key="4">
    <source>
        <dbReference type="ARBA" id="ARBA00022519"/>
    </source>
</evidence>
<evidence type="ECO:0000256" key="3">
    <source>
        <dbReference type="ARBA" id="ARBA00022475"/>
    </source>
</evidence>
<dbReference type="Gene3D" id="1.20.120.1220">
    <property type="match status" value="1"/>
</dbReference>
<keyword evidence="6 10" id="KW-1133">Transmembrane helix</keyword>
<proteinExistence type="inferred from homology"/>
<keyword evidence="9" id="KW-0645">Protease</keyword>
<dbReference type="EMBL" id="JALHAP010000066">
    <property type="protein sequence ID" value="MCT4700497.1"/>
    <property type="molecule type" value="Genomic_DNA"/>
</dbReference>
<evidence type="ECO:0000256" key="8">
    <source>
        <dbReference type="RuleBase" id="RU003793"/>
    </source>
</evidence>
<evidence type="ECO:0000256" key="9">
    <source>
        <dbReference type="RuleBase" id="RU003794"/>
    </source>
</evidence>
<protein>
    <recommendedName>
        <fullName evidence="9">Prepilin leader peptidase/N-methyltransferase</fullName>
        <ecNumber evidence="9">2.1.1.-</ecNumber>
        <ecNumber evidence="9">3.4.23.43</ecNumber>
    </recommendedName>
</protein>
<dbReference type="GO" id="GO:0006465">
    <property type="term" value="P:signal peptide processing"/>
    <property type="evidence" value="ECO:0007669"/>
    <property type="project" value="TreeGrafter"/>
</dbReference>
<comment type="similarity">
    <text evidence="2 8">Belongs to the peptidase A24 family.</text>
</comment>
<feature type="transmembrane region" description="Helical" evidence="10">
    <location>
        <begin position="197"/>
        <end position="228"/>
    </location>
</feature>
<dbReference type="InterPro" id="IPR014032">
    <property type="entry name" value="Peptidase_A24A_bac"/>
</dbReference>
<dbReference type="Pfam" id="PF01478">
    <property type="entry name" value="Peptidase_A24"/>
    <property type="match status" value="1"/>
</dbReference>
<evidence type="ECO:0000259" key="12">
    <source>
        <dbReference type="Pfam" id="PF06750"/>
    </source>
</evidence>
<keyword evidence="14" id="KW-1185">Reference proteome</keyword>
<keyword evidence="4" id="KW-0997">Cell inner membrane</keyword>
<sequence>MLLLIFAITGLCIGSFINVVIYRLPIMLLREQQPERFAELPADFSLARPRSHCPYCRCALGPLQLIPVVSWLWLRGRCPHCKVGIALRYPLVELLHGGLFTLIAWQWPSPVTTLALCLFASLLLALAVIDYQHMLLPDALTLPLVWSGLLLNATPFGLVSLHSALYGAVSGYLSLWMLQILYRWLKKQEGMGGGDLKLFAALGAWLGVESVNGVALIASLLMLVAFLAISNPKKNRLLPFGPALIAGAGIWLMSLTPALQPLFTGWLYTLTPSFTLITPLP</sequence>
<dbReference type="EC" id="2.1.1.-" evidence="9"/>
<keyword evidence="9" id="KW-0808">Transferase</keyword>
<comment type="subcellular location">
    <subcellularLocation>
        <location evidence="1">Cell inner membrane</location>
        <topology evidence="1">Multi-pass membrane protein</topology>
    </subcellularLocation>
    <subcellularLocation>
        <location evidence="9">Cell membrane</location>
        <topology evidence="9">Multi-pass membrane protein</topology>
    </subcellularLocation>
</comment>
<evidence type="ECO:0000256" key="10">
    <source>
        <dbReference type="SAM" id="Phobius"/>
    </source>
</evidence>
<feature type="transmembrane region" description="Helical" evidence="10">
    <location>
        <begin position="164"/>
        <end position="185"/>
    </location>
</feature>
<keyword evidence="7 10" id="KW-0472">Membrane</keyword>
<comment type="catalytic activity">
    <reaction evidence="9">
        <text>Typically cleaves a -Gly-|-Phe- bond to release an N-terminal, basic peptide of 5-8 residues from type IV prepilin, and then N-methylates the new N-terminal amino group, the methyl donor being S-adenosyl-L-methionine.</text>
        <dbReference type="EC" id="3.4.23.43"/>
    </reaction>
</comment>
<evidence type="ECO:0000256" key="2">
    <source>
        <dbReference type="ARBA" id="ARBA00005801"/>
    </source>
</evidence>
<organism evidence="13 14">
    <name type="scientific">Dryocola boscaweniae</name>
    <dbReference type="NCBI Taxonomy" id="2925397"/>
    <lineage>
        <taxon>Bacteria</taxon>
        <taxon>Pseudomonadati</taxon>
        <taxon>Pseudomonadota</taxon>
        <taxon>Gammaproteobacteria</taxon>
        <taxon>Enterobacterales</taxon>
        <taxon>Enterobacteriaceae</taxon>
        <taxon>Dryocola</taxon>
    </lineage>
</organism>
<name>A0A9X2W5C9_9ENTR</name>
<keyword evidence="9" id="KW-0378">Hydrolase</keyword>
<dbReference type="GO" id="GO:0004190">
    <property type="term" value="F:aspartic-type endopeptidase activity"/>
    <property type="evidence" value="ECO:0007669"/>
    <property type="project" value="UniProtKB-EC"/>
</dbReference>
<dbReference type="PRINTS" id="PR00864">
    <property type="entry name" value="PREPILNPTASE"/>
</dbReference>
<keyword evidence="9" id="KW-0489">Methyltransferase</keyword>
<dbReference type="AlphaFoldDB" id="A0A9X2W5C9"/>
<dbReference type="PANTHER" id="PTHR30487:SF0">
    <property type="entry name" value="PREPILIN LEADER PEPTIDASE_N-METHYLTRANSFERASE-RELATED"/>
    <property type="match status" value="1"/>
</dbReference>
<dbReference type="Pfam" id="PF06750">
    <property type="entry name" value="A24_N_bact"/>
    <property type="match status" value="1"/>
</dbReference>
<accession>A0A9X2W5C9</accession>
<dbReference type="GO" id="GO:0032259">
    <property type="term" value="P:methylation"/>
    <property type="evidence" value="ECO:0007669"/>
    <property type="project" value="UniProtKB-KW"/>
</dbReference>
<feature type="transmembrane region" description="Helical" evidence="10">
    <location>
        <begin position="240"/>
        <end position="259"/>
    </location>
</feature>
<feature type="domain" description="Prepilin type IV endopeptidase peptidase" evidence="11">
    <location>
        <begin position="117"/>
        <end position="226"/>
    </location>
</feature>
<dbReference type="GO" id="GO:0008168">
    <property type="term" value="F:methyltransferase activity"/>
    <property type="evidence" value="ECO:0007669"/>
    <property type="project" value="UniProtKB-KW"/>
</dbReference>
<dbReference type="InterPro" id="IPR000045">
    <property type="entry name" value="Prepilin_IV_endopep_pep"/>
</dbReference>
<reference evidence="13" key="1">
    <citation type="submission" date="2022-03" db="EMBL/GenBank/DDBJ databases">
        <title>Proposal of a novel genus Dryocolo and two novel species.</title>
        <authorList>
            <person name="Maddock D.W."/>
            <person name="Brady C.L."/>
            <person name="Denman S."/>
            <person name="Arnold D."/>
        </authorList>
    </citation>
    <scope>NUCLEOTIDE SEQUENCE</scope>
    <source>
        <strain evidence="13">H6W4</strain>
    </source>
</reference>
<dbReference type="RefSeq" id="WP_271121370.1">
    <property type="nucleotide sequence ID" value="NZ_JALHAN010000053.1"/>
</dbReference>
<comment type="function">
    <text evidence="9">Plays an essential role in type IV pili and type II pseudopili formation by proteolytically removing the leader sequence from substrate proteins and subsequently monomethylating the alpha-amino group of the newly exposed N-terminal phenylalanine.</text>
</comment>
<keyword evidence="5 9" id="KW-0812">Transmembrane</keyword>
<feature type="transmembrane region" description="Helical" evidence="10">
    <location>
        <begin position="111"/>
        <end position="129"/>
    </location>
</feature>
<keyword evidence="3" id="KW-1003">Cell membrane</keyword>
<dbReference type="EC" id="3.4.23.43" evidence="9"/>
<evidence type="ECO:0000259" key="11">
    <source>
        <dbReference type="Pfam" id="PF01478"/>
    </source>
</evidence>
<feature type="transmembrane region" description="Helical" evidence="10">
    <location>
        <begin position="6"/>
        <end position="26"/>
    </location>
</feature>
<dbReference type="GO" id="GO:0005886">
    <property type="term" value="C:plasma membrane"/>
    <property type="evidence" value="ECO:0007669"/>
    <property type="project" value="UniProtKB-SubCell"/>
</dbReference>
<gene>
    <name evidence="13" type="ORF">MUA00_01510</name>
</gene>
<evidence type="ECO:0000256" key="5">
    <source>
        <dbReference type="ARBA" id="ARBA00022692"/>
    </source>
</evidence>
<comment type="caution">
    <text evidence="13">The sequence shown here is derived from an EMBL/GenBank/DDBJ whole genome shotgun (WGS) entry which is preliminary data.</text>
</comment>
<dbReference type="Proteomes" id="UP001150641">
    <property type="component" value="Unassembled WGS sequence"/>
</dbReference>
<evidence type="ECO:0000256" key="1">
    <source>
        <dbReference type="ARBA" id="ARBA00004429"/>
    </source>
</evidence>
<dbReference type="InterPro" id="IPR010627">
    <property type="entry name" value="Prepilin_pept_A24_N"/>
</dbReference>
<feature type="domain" description="Prepilin peptidase A24 N-terminal" evidence="12">
    <location>
        <begin position="8"/>
        <end position="107"/>
    </location>
</feature>
<keyword evidence="9" id="KW-0511">Multifunctional enzyme</keyword>
<evidence type="ECO:0000256" key="7">
    <source>
        <dbReference type="ARBA" id="ARBA00023136"/>
    </source>
</evidence>